<dbReference type="FunFam" id="3.40.640.10:FF:000014">
    <property type="entry name" value="Adenosylmethionine-8-amino-7-oxononanoate aminotransferase, probable"/>
    <property type="match status" value="1"/>
</dbReference>
<organism evidence="7 8">
    <name type="scientific">Hasllibacter halocynthiae</name>
    <dbReference type="NCBI Taxonomy" id="595589"/>
    <lineage>
        <taxon>Bacteria</taxon>
        <taxon>Pseudomonadati</taxon>
        <taxon>Pseudomonadota</taxon>
        <taxon>Alphaproteobacteria</taxon>
        <taxon>Rhodobacterales</taxon>
        <taxon>Roseobacteraceae</taxon>
        <taxon>Hasllibacter</taxon>
    </lineage>
</organism>
<dbReference type="PANTHER" id="PTHR42684:SF3">
    <property type="entry name" value="ADENOSYLMETHIONINE-8-AMINO-7-OXONONANOATE AMINOTRANSFERASE"/>
    <property type="match status" value="1"/>
</dbReference>
<dbReference type="InterPro" id="IPR015424">
    <property type="entry name" value="PyrdxlP-dep_Trfase"/>
</dbReference>
<reference evidence="7 8" key="1">
    <citation type="submission" date="2018-03" db="EMBL/GenBank/DDBJ databases">
        <title>Genomic Encyclopedia of Archaeal and Bacterial Type Strains, Phase II (KMG-II): from individual species to whole genera.</title>
        <authorList>
            <person name="Goeker M."/>
        </authorList>
    </citation>
    <scope>NUCLEOTIDE SEQUENCE [LARGE SCALE GENOMIC DNA]</scope>
    <source>
        <strain evidence="7 8">DSM 29318</strain>
    </source>
</reference>
<dbReference type="Gene3D" id="3.40.640.10">
    <property type="entry name" value="Type I PLP-dependent aspartate aminotransferase-like (Major domain)"/>
    <property type="match status" value="1"/>
</dbReference>
<evidence type="ECO:0000256" key="5">
    <source>
        <dbReference type="ARBA" id="ARBA00022898"/>
    </source>
</evidence>
<keyword evidence="8" id="KW-1185">Reference proteome</keyword>
<keyword evidence="7" id="KW-0670">Pyruvate</keyword>
<evidence type="ECO:0000256" key="3">
    <source>
        <dbReference type="ARBA" id="ARBA00022576"/>
    </source>
</evidence>
<evidence type="ECO:0000256" key="1">
    <source>
        <dbReference type="ARBA" id="ARBA00001933"/>
    </source>
</evidence>
<dbReference type="InterPro" id="IPR049704">
    <property type="entry name" value="Aminotrans_3_PPA_site"/>
</dbReference>
<dbReference type="PROSITE" id="PS00600">
    <property type="entry name" value="AA_TRANSFER_CLASS_3"/>
    <property type="match status" value="1"/>
</dbReference>
<comment type="cofactor">
    <cofactor evidence="1">
        <name>pyridoxal 5'-phosphate</name>
        <dbReference type="ChEBI" id="CHEBI:597326"/>
    </cofactor>
</comment>
<dbReference type="Gene3D" id="3.90.1150.10">
    <property type="entry name" value="Aspartate Aminotransferase, domain 1"/>
    <property type="match status" value="1"/>
</dbReference>
<dbReference type="GO" id="GO:0030170">
    <property type="term" value="F:pyridoxal phosphate binding"/>
    <property type="evidence" value="ECO:0007669"/>
    <property type="project" value="InterPro"/>
</dbReference>
<dbReference type="EMBL" id="PVTT01000001">
    <property type="protein sequence ID" value="PRY95598.1"/>
    <property type="molecule type" value="Genomic_DNA"/>
</dbReference>
<dbReference type="Proteomes" id="UP000238801">
    <property type="component" value="Unassembled WGS sequence"/>
</dbReference>
<name>A0A2T0X9H5_9RHOB</name>
<dbReference type="InterPro" id="IPR005814">
    <property type="entry name" value="Aminotrans_3"/>
</dbReference>
<sequence length="429" mass="45517">MQLYPFTDPAAGAPRQIVAGEGAWVTDADGNRFLDAVAGLWCASLGFSDERLARAAYDQIRTLGYYHSFKNRSAKPADDLAAKLVEMTPGSIARVFLACGGSEAVDTAVKLARSFRIATEEPGRMKVIARTGAYHGSLGMSASLTGMGYVHDGFALPGGVVRVGRPHPYRDKHPNESDRQLADRLARELDETIRAEGAETICAMIGEPVMGAGGVIIPPEGYWPAMREVLRAHGIHFIADEVICGFGRLGTWFGSDHYDLAPDLMTMAKQLSAAMSPVSAVGLSAEVADALDVQSARLGTFGHGVTYGGHPAACAVALEAIRIHEEMDAPKVARQKGEALGALLERFRGMPGVGDVRRLGFIAAVEIAPDAGFGGAEVGAEAEARGVFFRIIGDTLAMCPPYVATDEDLRRMTDVLEASIKACRARAAA</sequence>
<dbReference type="PANTHER" id="PTHR42684">
    <property type="entry name" value="ADENOSYLMETHIONINE-8-AMINO-7-OXONONANOATE AMINOTRANSFERASE"/>
    <property type="match status" value="1"/>
</dbReference>
<evidence type="ECO:0000256" key="4">
    <source>
        <dbReference type="ARBA" id="ARBA00022679"/>
    </source>
</evidence>
<accession>A0A2T0X9H5</accession>
<proteinExistence type="inferred from homology"/>
<dbReference type="GO" id="GO:0009448">
    <property type="term" value="P:gamma-aminobutyric acid metabolic process"/>
    <property type="evidence" value="ECO:0007669"/>
    <property type="project" value="TreeGrafter"/>
</dbReference>
<dbReference type="AlphaFoldDB" id="A0A2T0X9H5"/>
<comment type="similarity">
    <text evidence="2 6">Belongs to the class-III pyridoxal-phosphate-dependent aminotransferase family.</text>
</comment>
<keyword evidence="5 6" id="KW-0663">Pyridoxal phosphate</keyword>
<evidence type="ECO:0000313" key="7">
    <source>
        <dbReference type="EMBL" id="PRY95598.1"/>
    </source>
</evidence>
<dbReference type="GO" id="GO:0004015">
    <property type="term" value="F:adenosylmethionine-8-amino-7-oxononanoate transaminase activity"/>
    <property type="evidence" value="ECO:0007669"/>
    <property type="project" value="TreeGrafter"/>
</dbReference>
<protein>
    <submittedName>
        <fullName evidence="7">4-aminobutyrate--pyruvate transaminase</fullName>
    </submittedName>
</protein>
<evidence type="ECO:0000256" key="6">
    <source>
        <dbReference type="RuleBase" id="RU003560"/>
    </source>
</evidence>
<dbReference type="GO" id="GO:0009102">
    <property type="term" value="P:biotin biosynthetic process"/>
    <property type="evidence" value="ECO:0007669"/>
    <property type="project" value="TreeGrafter"/>
</dbReference>
<keyword evidence="3" id="KW-0032">Aminotransferase</keyword>
<evidence type="ECO:0000313" key="8">
    <source>
        <dbReference type="Proteomes" id="UP000238801"/>
    </source>
</evidence>
<gene>
    <name evidence="7" type="ORF">BCF33_1220</name>
</gene>
<dbReference type="InterPro" id="IPR015421">
    <property type="entry name" value="PyrdxlP-dep_Trfase_major"/>
</dbReference>
<keyword evidence="4" id="KW-0808">Transferase</keyword>
<dbReference type="InterPro" id="IPR015422">
    <property type="entry name" value="PyrdxlP-dep_Trfase_small"/>
</dbReference>
<comment type="caution">
    <text evidence="7">The sequence shown here is derived from an EMBL/GenBank/DDBJ whole genome shotgun (WGS) entry which is preliminary data.</text>
</comment>
<dbReference type="CDD" id="cd00610">
    <property type="entry name" value="OAT_like"/>
    <property type="match status" value="1"/>
</dbReference>
<dbReference type="SUPFAM" id="SSF53383">
    <property type="entry name" value="PLP-dependent transferases"/>
    <property type="match status" value="1"/>
</dbReference>
<evidence type="ECO:0000256" key="2">
    <source>
        <dbReference type="ARBA" id="ARBA00008954"/>
    </source>
</evidence>
<dbReference type="Pfam" id="PF00202">
    <property type="entry name" value="Aminotran_3"/>
    <property type="match status" value="1"/>
</dbReference>